<organism evidence="3">
    <name type="scientific">Helicobacter heilmannii</name>
    <dbReference type="NCBI Taxonomy" id="35817"/>
    <lineage>
        <taxon>Bacteria</taxon>
        <taxon>Pseudomonadati</taxon>
        <taxon>Campylobacterota</taxon>
        <taxon>Epsilonproteobacteria</taxon>
        <taxon>Campylobacterales</taxon>
        <taxon>Helicobacteraceae</taxon>
        <taxon>Helicobacter</taxon>
    </lineage>
</organism>
<dbReference type="Pfam" id="PF00534">
    <property type="entry name" value="Glycos_transf_1"/>
    <property type="match status" value="1"/>
</dbReference>
<sequence>MIIALVVDSFEDKSNGTSMTCYRFYKALKERGHEVRVVAPFIQGEGFFALKERYIPLVTEIARKQHMIFGKPDERILKKAFEGVDIVHVFLPFDLEKTAIKVARELKIPYVGAFHLQPEHITYNIKLQNLNWLNRLIFWWFKKNYYQYLYHIHCPSPLIKNELERHGYGGKKYVISNGFDPLYTKRSHNTKTDDLFHIIMVGRYSNEKNQQVLIEAVRLSRFSQQIQLHLKGIGPNLAKLQKCAQGLVYPVDFGFLEPQDLITLLYQCDLYVHAADVEGEAIACLEAMSCGVVPVISDSKISATNQFALDERSLFKSNDAKDLAQKIDYWLEHPEERALAEKRYTQATQNYRLDDSIKQALDMYTEAIADFREIYKEKR</sequence>
<dbReference type="GO" id="GO:0016757">
    <property type="term" value="F:glycosyltransferase activity"/>
    <property type="evidence" value="ECO:0007669"/>
    <property type="project" value="InterPro"/>
</dbReference>
<dbReference type="AlphaFoldDB" id="A0A1V1FRG8"/>
<feature type="domain" description="Glycosyltransferase subfamily 4-like N-terminal" evidence="2">
    <location>
        <begin position="15"/>
        <end position="181"/>
    </location>
</feature>
<name>A0A1V1FRG8_HELHE</name>
<dbReference type="InterPro" id="IPR028098">
    <property type="entry name" value="Glyco_trans_4-like_N"/>
</dbReference>
<protein>
    <submittedName>
        <fullName evidence="3">Cholesterol alpha glycosyltransferase</fullName>
    </submittedName>
</protein>
<dbReference type="EMBL" id="AB665411">
    <property type="protein sequence ID" value="BAX08560.1"/>
    <property type="molecule type" value="Genomic_DNA"/>
</dbReference>
<evidence type="ECO:0000259" key="2">
    <source>
        <dbReference type="Pfam" id="PF13439"/>
    </source>
</evidence>
<reference evidence="3" key="1">
    <citation type="journal article" date="2017" name="Histochem. Cell Biol.">
        <title>Cloning of Helicobacter suis cholesterol ?-glucosyltransferase and production of an antibody capable of detecting it in formalin-fixed, paraffin-embedded gastric tissue sections.</title>
        <authorList>
            <person name="Kawakubo M."/>
            <person name="Horiuchi K."/>
            <person name="Komura H."/>
            <person name="Sato Y."/>
            <person name="Kato M."/>
            <person name="Ikeyama M."/>
            <person name="Fukushima M."/>
            <person name="Yamada S."/>
            <person name="Ishizone S."/>
            <person name="Matsumoto T."/>
            <person name="Ota H."/>
            <person name="Sagara J."/>
            <person name="Nakayama J."/>
        </authorList>
    </citation>
    <scope>NUCLEOTIDE SEQUENCE</scope>
    <source>
        <strain evidence="3">SH8</strain>
    </source>
</reference>
<dbReference type="Pfam" id="PF13439">
    <property type="entry name" value="Glyco_transf_4"/>
    <property type="match status" value="1"/>
</dbReference>
<dbReference type="PANTHER" id="PTHR45947:SF3">
    <property type="entry name" value="SULFOQUINOVOSYL TRANSFERASE SQD2"/>
    <property type="match status" value="1"/>
</dbReference>
<dbReference type="InterPro" id="IPR050194">
    <property type="entry name" value="Glycosyltransferase_grp1"/>
</dbReference>
<dbReference type="Gene3D" id="3.40.50.2000">
    <property type="entry name" value="Glycogen Phosphorylase B"/>
    <property type="match status" value="2"/>
</dbReference>
<accession>A0A1V1FRG8</accession>
<proteinExistence type="predicted"/>
<evidence type="ECO:0000313" key="3">
    <source>
        <dbReference type="EMBL" id="BAX08560.1"/>
    </source>
</evidence>
<feature type="domain" description="Glycosyl transferase family 1" evidence="1">
    <location>
        <begin position="187"/>
        <end position="338"/>
    </location>
</feature>
<dbReference type="PANTHER" id="PTHR45947">
    <property type="entry name" value="SULFOQUINOVOSYL TRANSFERASE SQD2"/>
    <property type="match status" value="1"/>
</dbReference>
<evidence type="ECO:0000259" key="1">
    <source>
        <dbReference type="Pfam" id="PF00534"/>
    </source>
</evidence>
<dbReference type="SUPFAM" id="SSF53756">
    <property type="entry name" value="UDP-Glycosyltransferase/glycogen phosphorylase"/>
    <property type="match status" value="1"/>
</dbReference>
<keyword evidence="3" id="KW-0808">Transferase</keyword>
<dbReference type="InterPro" id="IPR001296">
    <property type="entry name" value="Glyco_trans_1"/>
</dbReference>